<dbReference type="SUPFAM" id="SSF53244">
    <property type="entry name" value="MurD-like peptide ligases, peptide-binding domain"/>
    <property type="match status" value="1"/>
</dbReference>
<dbReference type="GO" id="GO:0009252">
    <property type="term" value="P:peptidoglycan biosynthetic process"/>
    <property type="evidence" value="ECO:0007669"/>
    <property type="project" value="UniProtKB-UniRule"/>
</dbReference>
<evidence type="ECO:0000256" key="7">
    <source>
        <dbReference type="HAMAP-Rule" id="MF_00208"/>
    </source>
</evidence>
<dbReference type="EMBL" id="CAADFQ010000005">
    <property type="protein sequence ID" value="VFK27877.1"/>
    <property type="molecule type" value="Genomic_DNA"/>
</dbReference>
<dbReference type="SUPFAM" id="SSF63418">
    <property type="entry name" value="MurE/MurF N-terminal domain"/>
    <property type="match status" value="1"/>
</dbReference>
<comment type="caution">
    <text evidence="7">Lacks conserved residue(s) required for the propagation of feature annotation.</text>
</comment>
<feature type="binding site" evidence="7">
    <location>
        <begin position="154"/>
        <end position="155"/>
    </location>
    <ligand>
        <name>UDP-N-acetyl-alpha-D-muramoyl-L-alanyl-D-glutamate</name>
        <dbReference type="ChEBI" id="CHEBI:83900"/>
    </ligand>
</feature>
<feature type="binding site" evidence="7">
    <location>
        <position position="181"/>
    </location>
    <ligand>
        <name>UDP-N-acetyl-alpha-D-muramoyl-L-alanyl-D-glutamate</name>
        <dbReference type="ChEBI" id="CHEBI:83900"/>
    </ligand>
</feature>
<feature type="binding site" evidence="7">
    <location>
        <position position="187"/>
    </location>
    <ligand>
        <name>UDP-N-acetyl-alpha-D-muramoyl-L-alanyl-D-glutamate</name>
        <dbReference type="ChEBI" id="CHEBI:83900"/>
    </ligand>
</feature>
<feature type="domain" description="Mur ligase C-terminal" evidence="10">
    <location>
        <begin position="328"/>
        <end position="458"/>
    </location>
</feature>
<dbReference type="Pfam" id="PF08245">
    <property type="entry name" value="Mur_ligase_M"/>
    <property type="match status" value="1"/>
</dbReference>
<dbReference type="GO" id="GO:0071555">
    <property type="term" value="P:cell wall organization"/>
    <property type="evidence" value="ECO:0007669"/>
    <property type="project" value="UniProtKB-KW"/>
</dbReference>
<feature type="binding site" evidence="7">
    <location>
        <position position="189"/>
    </location>
    <ligand>
        <name>UDP-N-acetyl-alpha-D-muramoyl-L-alanyl-D-glutamate</name>
        <dbReference type="ChEBI" id="CHEBI:83900"/>
    </ligand>
</feature>
<keyword evidence="7" id="KW-0547">Nucleotide-binding</keyword>
<evidence type="ECO:0000256" key="8">
    <source>
        <dbReference type="RuleBase" id="RU004135"/>
    </source>
</evidence>
<comment type="cofactor">
    <cofactor evidence="7">
        <name>Mg(2+)</name>
        <dbReference type="ChEBI" id="CHEBI:18420"/>
    </cofactor>
</comment>
<sequence>MPQLSQILENLEIIHRQGSEHISIGNIQSDSRLIKKGDLFFARKHRSDGREFIHHAIERGAVAVICGPPLVDNLPPHVTLLMVEDPNVALGIAASNLYGSPSRALALIGVTGTNGKTTIATALFRLFRKLGHKAGLLSTIQNQIEDEVVVSTHTTPDVLQNHNLMRRMVDAGCRYCFMEVSSHGMVQRRIEGLRFAGGIFTNLTRDHLDYHETFDRYREAKKAFFDYLPSDAFALVNADDPNAEFMLRDCRARTFHYGIRTPADFRCQVLKSHFDGMRLQLDGVTMDTGLVGEFNAANLVAVHGAAILLRQSKNQVLAAIGQLGGIPGRFQSIPTGRGATAIIDYAHTPDALENVLNTIDHIRDKNQRIITVVGAGGDRDKTKRPLMGKIAGQWSDMVILTADNPRSEDPARILDHMQQGVETEDRKKVTQILDRREAMETALSLANRGDIVLVAGKGHETYQEINGIRHHFDDSEVVRAFSDRETQRGDK</sequence>
<dbReference type="Pfam" id="PF01225">
    <property type="entry name" value="Mur_ligase"/>
    <property type="match status" value="1"/>
</dbReference>
<dbReference type="EC" id="6.3.2.13" evidence="7"/>
<dbReference type="InterPro" id="IPR005761">
    <property type="entry name" value="UDP-N-AcMur-Glu-dNH2Pim_ligase"/>
</dbReference>
<keyword evidence="7" id="KW-0067">ATP-binding</keyword>
<dbReference type="InterPro" id="IPR035911">
    <property type="entry name" value="MurE/MurF_N"/>
</dbReference>
<feature type="domain" description="Mur ligase central" evidence="11">
    <location>
        <begin position="110"/>
        <end position="305"/>
    </location>
</feature>
<dbReference type="PANTHER" id="PTHR23135">
    <property type="entry name" value="MUR LIGASE FAMILY MEMBER"/>
    <property type="match status" value="1"/>
</dbReference>
<reference evidence="13" key="1">
    <citation type="submission" date="2019-02" db="EMBL/GenBank/DDBJ databases">
        <authorList>
            <person name="Gruber-Vodicka R. H."/>
            <person name="Seah K. B. B."/>
        </authorList>
    </citation>
    <scope>NUCLEOTIDE SEQUENCE</scope>
    <source>
        <strain evidence="12">BECK_BZ197</strain>
        <strain evidence="14">BECK_BZ198</strain>
        <strain evidence="13">BECK_BZ199</strain>
    </source>
</reference>
<dbReference type="GO" id="GO:0008765">
    <property type="term" value="F:UDP-N-acetylmuramoylalanyl-D-glutamate-2,6-diaminopimelate ligase activity"/>
    <property type="evidence" value="ECO:0007669"/>
    <property type="project" value="UniProtKB-UniRule"/>
</dbReference>
<evidence type="ECO:0000313" key="14">
    <source>
        <dbReference type="EMBL" id="VFK74449.1"/>
    </source>
</evidence>
<organism evidence="13">
    <name type="scientific">Candidatus Kentrum sp. MB</name>
    <dbReference type="NCBI Taxonomy" id="2138164"/>
    <lineage>
        <taxon>Bacteria</taxon>
        <taxon>Pseudomonadati</taxon>
        <taxon>Pseudomonadota</taxon>
        <taxon>Gammaproteobacteria</taxon>
        <taxon>Candidatus Kentrum</taxon>
    </lineage>
</organism>
<dbReference type="GO" id="GO:0005524">
    <property type="term" value="F:ATP binding"/>
    <property type="evidence" value="ECO:0007669"/>
    <property type="project" value="UniProtKB-UniRule"/>
</dbReference>
<evidence type="ECO:0000259" key="9">
    <source>
        <dbReference type="Pfam" id="PF01225"/>
    </source>
</evidence>
<feature type="binding site" evidence="7">
    <location>
        <position position="31"/>
    </location>
    <ligand>
        <name>UDP-N-acetyl-alpha-D-muramoyl-L-alanyl-D-glutamate</name>
        <dbReference type="ChEBI" id="CHEBI:83900"/>
    </ligand>
</feature>
<feature type="domain" description="Mur ligase N-terminal catalytic" evidence="9">
    <location>
        <begin position="24"/>
        <end position="70"/>
    </location>
</feature>
<comment type="pathway">
    <text evidence="7 8">Cell wall biogenesis; peptidoglycan biosynthesis.</text>
</comment>
<dbReference type="Gene3D" id="3.90.190.20">
    <property type="entry name" value="Mur ligase, C-terminal domain"/>
    <property type="match status" value="1"/>
</dbReference>
<dbReference type="PANTHER" id="PTHR23135:SF4">
    <property type="entry name" value="UDP-N-ACETYLMURAMOYL-L-ALANYL-D-GLUTAMATE--2,6-DIAMINOPIMELATE LIGASE MURE HOMOLOG, CHLOROPLASTIC"/>
    <property type="match status" value="1"/>
</dbReference>
<dbReference type="AlphaFoldDB" id="A0A450XF05"/>
<feature type="binding site" evidence="7">
    <location>
        <begin position="112"/>
        <end position="118"/>
    </location>
    <ligand>
        <name>ATP</name>
        <dbReference type="ChEBI" id="CHEBI:30616"/>
    </ligand>
</feature>
<evidence type="ECO:0000256" key="6">
    <source>
        <dbReference type="ARBA" id="ARBA00023316"/>
    </source>
</evidence>
<proteinExistence type="inferred from homology"/>
<feature type="binding site" evidence="7">
    <location>
        <begin position="403"/>
        <end position="406"/>
    </location>
    <ligand>
        <name>meso-2,6-diaminopimelate</name>
        <dbReference type="ChEBI" id="CHEBI:57791"/>
    </ligand>
</feature>
<keyword evidence="5 7" id="KW-0131">Cell cycle</keyword>
<dbReference type="InterPro" id="IPR004101">
    <property type="entry name" value="Mur_ligase_C"/>
</dbReference>
<keyword evidence="3 7" id="KW-0133">Cell shape</keyword>
<dbReference type="HAMAP" id="MF_00208">
    <property type="entry name" value="MurE"/>
    <property type="match status" value="1"/>
</dbReference>
<protein>
    <recommendedName>
        <fullName evidence="7">UDP-N-acetylmuramoyl-L-alanyl-D-glutamate--2,6-diaminopimelate ligase</fullName>
        <ecNumber evidence="7">6.3.2.13</ecNumber>
    </recommendedName>
    <alternativeName>
        <fullName evidence="7">Meso-A2pm-adding enzyme</fullName>
    </alternativeName>
    <alternativeName>
        <fullName evidence="7">Meso-diaminopimelate-adding enzyme</fullName>
    </alternativeName>
    <alternativeName>
        <fullName evidence="7">UDP-MurNAc-L-Ala-D-Glu:meso-diaminopimelate ligase</fullName>
    </alternativeName>
    <alternativeName>
        <fullName evidence="7">UDP-MurNAc-tripeptide synthetase</fullName>
    </alternativeName>
    <alternativeName>
        <fullName evidence="7">UDP-N-acetylmuramyl-tripeptide synthetase</fullName>
    </alternativeName>
</protein>
<dbReference type="GO" id="GO:0000287">
    <property type="term" value="F:magnesium ion binding"/>
    <property type="evidence" value="ECO:0007669"/>
    <property type="project" value="UniProtKB-UniRule"/>
</dbReference>
<dbReference type="NCBIfam" id="NF001126">
    <property type="entry name" value="PRK00139.1-4"/>
    <property type="match status" value="1"/>
</dbReference>
<dbReference type="EMBL" id="CAADGH010000005">
    <property type="protein sequence ID" value="VFK74449.1"/>
    <property type="molecule type" value="Genomic_DNA"/>
</dbReference>
<dbReference type="InterPro" id="IPR013221">
    <property type="entry name" value="Mur_ligase_cen"/>
</dbReference>
<feature type="binding site" evidence="7">
    <location>
        <position position="379"/>
    </location>
    <ligand>
        <name>meso-2,6-diaminopimelate</name>
        <dbReference type="ChEBI" id="CHEBI:57791"/>
    </ligand>
</feature>
<feature type="short sequence motif" description="Meso-diaminopimelate recognition motif" evidence="7">
    <location>
        <begin position="403"/>
        <end position="406"/>
    </location>
</feature>
<dbReference type="GO" id="GO:0005737">
    <property type="term" value="C:cytoplasm"/>
    <property type="evidence" value="ECO:0007669"/>
    <property type="project" value="UniProtKB-SubCell"/>
</dbReference>
<dbReference type="Pfam" id="PF02875">
    <property type="entry name" value="Mur_ligase_C"/>
    <property type="match status" value="1"/>
</dbReference>
<dbReference type="UniPathway" id="UPA00219"/>
<keyword evidence="7" id="KW-0460">Magnesium</keyword>
<comment type="PTM">
    <text evidence="7">Carboxylation is probably crucial for Mg(2+) binding and, consequently, for the gamma-phosphate positioning of ATP.</text>
</comment>
<feature type="binding site" evidence="7">
    <location>
        <position position="456"/>
    </location>
    <ligand>
        <name>meso-2,6-diaminopimelate</name>
        <dbReference type="ChEBI" id="CHEBI:57791"/>
    </ligand>
</feature>
<dbReference type="InterPro" id="IPR036565">
    <property type="entry name" value="Mur-like_cat_sf"/>
</dbReference>
<keyword evidence="4 7" id="KW-0573">Peptidoglycan synthesis</keyword>
<dbReference type="GO" id="GO:0051301">
    <property type="term" value="P:cell division"/>
    <property type="evidence" value="ECO:0007669"/>
    <property type="project" value="UniProtKB-KW"/>
</dbReference>
<dbReference type="Gene3D" id="3.40.1390.10">
    <property type="entry name" value="MurE/MurF, N-terminal domain"/>
    <property type="match status" value="1"/>
</dbReference>
<comment type="function">
    <text evidence="7">Catalyzes the addition of meso-diaminopimelic acid to the nucleotide precursor UDP-N-acetylmuramoyl-L-alanyl-D-glutamate (UMAG) in the biosynthesis of bacterial cell-wall peptidoglycan.</text>
</comment>
<keyword evidence="7" id="KW-0963">Cytoplasm</keyword>
<evidence type="ECO:0000259" key="10">
    <source>
        <dbReference type="Pfam" id="PF02875"/>
    </source>
</evidence>
<feature type="modified residue" description="N6-carboxylysine" evidence="7">
    <location>
        <position position="221"/>
    </location>
</feature>
<keyword evidence="2 7" id="KW-0132">Cell division</keyword>
<dbReference type="NCBIfam" id="TIGR01085">
    <property type="entry name" value="murE"/>
    <property type="match status" value="1"/>
</dbReference>
<keyword evidence="7 13" id="KW-0436">Ligase</keyword>
<dbReference type="InterPro" id="IPR036615">
    <property type="entry name" value="Mur_ligase_C_dom_sf"/>
</dbReference>
<dbReference type="InterPro" id="IPR000713">
    <property type="entry name" value="Mur_ligase_N"/>
</dbReference>
<comment type="similarity">
    <text evidence="1 7">Belongs to the MurCDEF family. MurE subfamily.</text>
</comment>
<feature type="binding site" evidence="7">
    <location>
        <position position="460"/>
    </location>
    <ligand>
        <name>meso-2,6-diaminopimelate</name>
        <dbReference type="ChEBI" id="CHEBI:57791"/>
    </ligand>
</feature>
<evidence type="ECO:0000256" key="4">
    <source>
        <dbReference type="ARBA" id="ARBA00022984"/>
    </source>
</evidence>
<comment type="subcellular location">
    <subcellularLocation>
        <location evidence="7 8">Cytoplasm</location>
    </subcellularLocation>
</comment>
<dbReference type="GO" id="GO:0008360">
    <property type="term" value="P:regulation of cell shape"/>
    <property type="evidence" value="ECO:0007669"/>
    <property type="project" value="UniProtKB-KW"/>
</dbReference>
<dbReference type="Gene3D" id="3.40.1190.10">
    <property type="entry name" value="Mur-like, catalytic domain"/>
    <property type="match status" value="1"/>
</dbReference>
<evidence type="ECO:0000313" key="13">
    <source>
        <dbReference type="EMBL" id="VFK27877.1"/>
    </source>
</evidence>
<accession>A0A450XF05</accession>
<dbReference type="SUPFAM" id="SSF53623">
    <property type="entry name" value="MurD-like peptide ligases, catalytic domain"/>
    <property type="match status" value="1"/>
</dbReference>
<keyword evidence="6 7" id="KW-0961">Cell wall biogenesis/degradation</keyword>
<comment type="catalytic activity">
    <reaction evidence="7">
        <text>UDP-N-acetyl-alpha-D-muramoyl-L-alanyl-D-glutamate + meso-2,6-diaminopimelate + ATP = UDP-N-acetyl-alpha-D-muramoyl-L-alanyl-gamma-D-glutamyl-meso-2,6-diaminopimelate + ADP + phosphate + H(+)</text>
        <dbReference type="Rhea" id="RHEA:23676"/>
        <dbReference type="ChEBI" id="CHEBI:15378"/>
        <dbReference type="ChEBI" id="CHEBI:30616"/>
        <dbReference type="ChEBI" id="CHEBI:43474"/>
        <dbReference type="ChEBI" id="CHEBI:57791"/>
        <dbReference type="ChEBI" id="CHEBI:83900"/>
        <dbReference type="ChEBI" id="CHEBI:83905"/>
        <dbReference type="ChEBI" id="CHEBI:456216"/>
        <dbReference type="EC" id="6.3.2.13"/>
    </reaction>
</comment>
<evidence type="ECO:0000256" key="5">
    <source>
        <dbReference type="ARBA" id="ARBA00023306"/>
    </source>
</evidence>
<evidence type="ECO:0000256" key="2">
    <source>
        <dbReference type="ARBA" id="ARBA00022618"/>
    </source>
</evidence>
<evidence type="ECO:0000256" key="3">
    <source>
        <dbReference type="ARBA" id="ARBA00022960"/>
    </source>
</evidence>
<evidence type="ECO:0000256" key="1">
    <source>
        <dbReference type="ARBA" id="ARBA00005898"/>
    </source>
</evidence>
<name>A0A450XF05_9GAMM</name>
<dbReference type="EMBL" id="CAADFO010000005">
    <property type="protein sequence ID" value="VFK23474.1"/>
    <property type="molecule type" value="Genomic_DNA"/>
</dbReference>
<evidence type="ECO:0000259" key="11">
    <source>
        <dbReference type="Pfam" id="PF08245"/>
    </source>
</evidence>
<gene>
    <name evidence="7" type="primary">murE</name>
    <name evidence="12" type="ORF">BECKMB1821G_GA0114241_100515</name>
    <name evidence="14" type="ORF">BECKMB1821H_GA0114242_100514</name>
    <name evidence="13" type="ORF">BECKMB1821I_GA0114274_100514</name>
</gene>
<evidence type="ECO:0000313" key="12">
    <source>
        <dbReference type="EMBL" id="VFK23474.1"/>
    </source>
</evidence>